<sequence length="226" mass="25049">MRTVDRSCSSLNLNKSEQLSRIRQLLTMRRFRPLFSTSLALFFLSSVALASYAPQLEILYWPVSNPQPSVLAHVSYDPASLKSDLIDYTPPSAAETSEDIVRVGFYISTPLNPKQWVGTLTSLAALRGDNDQKPTLRLHISPSNEVYSVSLASDSSSTSSSSSVNNPHLQLVTDELGPRPHLNRPIVVGPDGKNPEEVPEKTLFQKYWWVFLILTFLAMSGGGEQQ</sequence>
<reference evidence="2 3" key="1">
    <citation type="submission" date="2024-07" db="EMBL/GenBank/DDBJ databases">
        <title>Section-level genome sequencing and comparative genomics of Aspergillus sections Usti and Cavernicolus.</title>
        <authorList>
            <consortium name="Lawrence Berkeley National Laboratory"/>
            <person name="Nybo J.L."/>
            <person name="Vesth T.C."/>
            <person name="Theobald S."/>
            <person name="Frisvad J.C."/>
            <person name="Larsen T.O."/>
            <person name="Kjaerboelling I."/>
            <person name="Rothschild-Mancinelli K."/>
            <person name="Lyhne E.K."/>
            <person name="Kogle M.E."/>
            <person name="Barry K."/>
            <person name="Clum A."/>
            <person name="Na H."/>
            <person name="Ledsgaard L."/>
            <person name="Lin J."/>
            <person name="Lipzen A."/>
            <person name="Kuo A."/>
            <person name="Riley R."/>
            <person name="Mondo S."/>
            <person name="LaButti K."/>
            <person name="Haridas S."/>
            <person name="Pangalinan J."/>
            <person name="Salamov A.A."/>
            <person name="Simmons B.A."/>
            <person name="Magnuson J.K."/>
            <person name="Chen J."/>
            <person name="Drula E."/>
            <person name="Henrissat B."/>
            <person name="Wiebenga A."/>
            <person name="Lubbers R.J."/>
            <person name="Gomes A.C."/>
            <person name="Macurrencykelacurrency M.R."/>
            <person name="Stajich J."/>
            <person name="Grigoriev I.V."/>
            <person name="Mortensen U.H."/>
            <person name="De vries R.P."/>
            <person name="Baker S.E."/>
            <person name="Andersen M.R."/>
        </authorList>
    </citation>
    <scope>NUCLEOTIDE SEQUENCE [LARGE SCALE GENOMIC DNA]</scope>
    <source>
        <strain evidence="2 3">CBS 756.74</strain>
    </source>
</reference>
<protein>
    <submittedName>
        <fullName evidence="2">Uncharacterized protein</fullName>
    </submittedName>
</protein>
<comment type="caution">
    <text evidence="2">The sequence shown here is derived from an EMBL/GenBank/DDBJ whole genome shotgun (WGS) entry which is preliminary data.</text>
</comment>
<dbReference type="RefSeq" id="XP_070896574.1">
    <property type="nucleotide sequence ID" value="XM_071040934.1"/>
</dbReference>
<name>A0ABR4JZ59_9EURO</name>
<dbReference type="EMBL" id="JBFXLR010000037">
    <property type="protein sequence ID" value="KAL2845330.1"/>
    <property type="molecule type" value="Genomic_DNA"/>
</dbReference>
<dbReference type="PANTHER" id="PTHR39219">
    <property type="entry name" value="ER MEMBRANE PROTEIN COMPLEX SUBUNIT 10"/>
    <property type="match status" value="1"/>
</dbReference>
<evidence type="ECO:0000256" key="1">
    <source>
        <dbReference type="SAM" id="MobiDB-lite"/>
    </source>
</evidence>
<organism evidence="2 3">
    <name type="scientific">Aspergillus pseudodeflectus</name>
    <dbReference type="NCBI Taxonomy" id="176178"/>
    <lineage>
        <taxon>Eukaryota</taxon>
        <taxon>Fungi</taxon>
        <taxon>Dikarya</taxon>
        <taxon>Ascomycota</taxon>
        <taxon>Pezizomycotina</taxon>
        <taxon>Eurotiomycetes</taxon>
        <taxon>Eurotiomycetidae</taxon>
        <taxon>Eurotiales</taxon>
        <taxon>Aspergillaceae</taxon>
        <taxon>Aspergillus</taxon>
        <taxon>Aspergillus subgen. Nidulantes</taxon>
    </lineage>
</organism>
<proteinExistence type="predicted"/>
<keyword evidence="3" id="KW-1185">Reference proteome</keyword>
<dbReference type="Proteomes" id="UP001610444">
    <property type="component" value="Unassembled WGS sequence"/>
</dbReference>
<evidence type="ECO:0000313" key="2">
    <source>
        <dbReference type="EMBL" id="KAL2845330.1"/>
    </source>
</evidence>
<evidence type="ECO:0000313" key="3">
    <source>
        <dbReference type="Proteomes" id="UP001610444"/>
    </source>
</evidence>
<accession>A0ABR4JZ59</accession>
<dbReference type="GeneID" id="98156098"/>
<feature type="region of interest" description="Disordered" evidence="1">
    <location>
        <begin position="171"/>
        <end position="194"/>
    </location>
</feature>
<gene>
    <name evidence="2" type="ORF">BJX68DRAFT_242125</name>
</gene>
<dbReference type="PANTHER" id="PTHR39219:SF1">
    <property type="entry name" value="ER MEMBRANE PROTEIN COMPLEX SUBUNIT 10"/>
    <property type="match status" value="1"/>
</dbReference>